<gene>
    <name evidence="1" type="ORF">PACLA_8A087669</name>
</gene>
<organism evidence="1 2">
    <name type="scientific">Paramuricea clavata</name>
    <name type="common">Red gorgonian</name>
    <name type="synonym">Violescent sea-whip</name>
    <dbReference type="NCBI Taxonomy" id="317549"/>
    <lineage>
        <taxon>Eukaryota</taxon>
        <taxon>Metazoa</taxon>
        <taxon>Cnidaria</taxon>
        <taxon>Anthozoa</taxon>
        <taxon>Octocorallia</taxon>
        <taxon>Malacalcyonacea</taxon>
        <taxon>Plexauridae</taxon>
        <taxon>Paramuricea</taxon>
    </lineage>
</organism>
<sequence>MLLSANLPVMEARNKPGLAFLGDMINVLSTLKEEIKSTPTGIAESQTTVVETKTVLSCIQTLPDGMMRAVVVAMILSVKSNFDDVMSYLQ</sequence>
<dbReference type="AlphaFoldDB" id="A0A7D9M1U4"/>
<protein>
    <submittedName>
        <fullName evidence="1">Uncharacterized protein</fullName>
    </submittedName>
</protein>
<dbReference type="EMBL" id="CACRXK020030035">
    <property type="protein sequence ID" value="CAB4042392.1"/>
    <property type="molecule type" value="Genomic_DNA"/>
</dbReference>
<name>A0A7D9M1U4_PARCT</name>
<proteinExistence type="predicted"/>
<keyword evidence="2" id="KW-1185">Reference proteome</keyword>
<accession>A0A7D9M1U4</accession>
<evidence type="ECO:0000313" key="2">
    <source>
        <dbReference type="Proteomes" id="UP001152795"/>
    </source>
</evidence>
<comment type="caution">
    <text evidence="1">The sequence shown here is derived from an EMBL/GenBank/DDBJ whole genome shotgun (WGS) entry which is preliminary data.</text>
</comment>
<reference evidence="1" key="1">
    <citation type="submission" date="2020-04" db="EMBL/GenBank/DDBJ databases">
        <authorList>
            <person name="Alioto T."/>
            <person name="Alioto T."/>
            <person name="Gomez Garrido J."/>
        </authorList>
    </citation>
    <scope>NUCLEOTIDE SEQUENCE</scope>
    <source>
        <strain evidence="1">A484AB</strain>
    </source>
</reference>
<dbReference type="Proteomes" id="UP001152795">
    <property type="component" value="Unassembled WGS sequence"/>
</dbReference>
<evidence type="ECO:0000313" key="1">
    <source>
        <dbReference type="EMBL" id="CAB4042392.1"/>
    </source>
</evidence>